<organism evidence="1 2">
    <name type="scientific">Mucilaginibacter ximonensis</name>
    <dbReference type="NCBI Taxonomy" id="538021"/>
    <lineage>
        <taxon>Bacteria</taxon>
        <taxon>Pseudomonadati</taxon>
        <taxon>Bacteroidota</taxon>
        <taxon>Sphingobacteriia</taxon>
        <taxon>Sphingobacteriales</taxon>
        <taxon>Sphingobacteriaceae</taxon>
        <taxon>Mucilaginibacter</taxon>
    </lineage>
</organism>
<dbReference type="EMBL" id="JBHUPD010000002">
    <property type="protein sequence ID" value="MFD2872891.1"/>
    <property type="molecule type" value="Genomic_DNA"/>
</dbReference>
<gene>
    <name evidence="1" type="ORF">ACFS5N_10465</name>
</gene>
<dbReference type="Proteomes" id="UP001597557">
    <property type="component" value="Unassembled WGS sequence"/>
</dbReference>
<evidence type="ECO:0000313" key="1">
    <source>
        <dbReference type="EMBL" id="MFD2872891.1"/>
    </source>
</evidence>
<reference evidence="2" key="1">
    <citation type="journal article" date="2019" name="Int. J. Syst. Evol. Microbiol.">
        <title>The Global Catalogue of Microorganisms (GCM) 10K type strain sequencing project: providing services to taxonomists for standard genome sequencing and annotation.</title>
        <authorList>
            <consortium name="The Broad Institute Genomics Platform"/>
            <consortium name="The Broad Institute Genome Sequencing Center for Infectious Disease"/>
            <person name="Wu L."/>
            <person name="Ma J."/>
        </authorList>
    </citation>
    <scope>NUCLEOTIDE SEQUENCE [LARGE SCALE GENOMIC DNA]</scope>
    <source>
        <strain evidence="2">KCTC 22437</strain>
    </source>
</reference>
<evidence type="ECO:0000313" key="2">
    <source>
        <dbReference type="Proteomes" id="UP001597557"/>
    </source>
</evidence>
<comment type="caution">
    <text evidence="1">The sequence shown here is derived from an EMBL/GenBank/DDBJ whole genome shotgun (WGS) entry which is preliminary data.</text>
</comment>
<sequence>MMKKINKSWHKAHPMPANPSLEQRIAWHLEHQQNCGCRPIPQRLQVELTKINNERH</sequence>
<keyword evidence="2" id="KW-1185">Reference proteome</keyword>
<name>A0ABW5YC72_9SPHI</name>
<protein>
    <submittedName>
        <fullName evidence="1">Uncharacterized protein</fullName>
    </submittedName>
</protein>
<accession>A0ABW5YC72</accession>
<proteinExistence type="predicted"/>
<dbReference type="RefSeq" id="WP_377185063.1">
    <property type="nucleotide sequence ID" value="NZ_JBHUPD010000002.1"/>
</dbReference>